<keyword evidence="10 15" id="KW-0560">Oxidoreductase</keyword>
<evidence type="ECO:0000256" key="12">
    <source>
        <dbReference type="ARBA" id="ARBA00023033"/>
    </source>
</evidence>
<dbReference type="GO" id="GO:0020037">
    <property type="term" value="F:heme binding"/>
    <property type="evidence" value="ECO:0007669"/>
    <property type="project" value="InterPro"/>
</dbReference>
<dbReference type="OrthoDB" id="3934656at2759"/>
<reference evidence="17" key="1">
    <citation type="submission" date="2020-08" db="EMBL/GenBank/DDBJ databases">
        <title>Multicomponent nature underlies the extraordinary mechanical properties of spider dragline silk.</title>
        <authorList>
            <person name="Kono N."/>
            <person name="Nakamura H."/>
            <person name="Mori M."/>
            <person name="Yoshida Y."/>
            <person name="Ohtoshi R."/>
            <person name="Malay A.D."/>
            <person name="Moran D.A.P."/>
            <person name="Tomita M."/>
            <person name="Numata K."/>
            <person name="Arakawa K."/>
        </authorList>
    </citation>
    <scope>NUCLEOTIDE SEQUENCE</scope>
</reference>
<comment type="similarity">
    <text evidence="5 15">Belongs to the cytochrome P450 family.</text>
</comment>
<evidence type="ECO:0000313" key="18">
    <source>
        <dbReference type="Proteomes" id="UP000886998"/>
    </source>
</evidence>
<dbReference type="InterPro" id="IPR017972">
    <property type="entry name" value="Cyt_P450_CS"/>
</dbReference>
<evidence type="ECO:0000256" key="14">
    <source>
        <dbReference type="PIRSR" id="PIRSR602401-1"/>
    </source>
</evidence>
<keyword evidence="7 14" id="KW-0479">Metal-binding</keyword>
<evidence type="ECO:0000256" key="4">
    <source>
        <dbReference type="ARBA" id="ARBA00004406"/>
    </source>
</evidence>
<dbReference type="InterPro" id="IPR036396">
    <property type="entry name" value="Cyt_P450_sf"/>
</dbReference>
<evidence type="ECO:0000313" key="17">
    <source>
        <dbReference type="EMBL" id="GFY41619.1"/>
    </source>
</evidence>
<dbReference type="EMBL" id="BMAV01002595">
    <property type="protein sequence ID" value="GFY41619.1"/>
    <property type="molecule type" value="Genomic_DNA"/>
</dbReference>
<evidence type="ECO:0000256" key="11">
    <source>
        <dbReference type="ARBA" id="ARBA00023004"/>
    </source>
</evidence>
<keyword evidence="9" id="KW-0492">Microsome</keyword>
<evidence type="ECO:0000256" key="5">
    <source>
        <dbReference type="ARBA" id="ARBA00010617"/>
    </source>
</evidence>
<evidence type="ECO:0000256" key="1">
    <source>
        <dbReference type="ARBA" id="ARBA00001971"/>
    </source>
</evidence>
<sequence length="596" mass="69176">MYRFDYYFFSEETTIGGYRIPKGSIMVLNFYSAHRNPETYEGPDKFNPSRFTQSNGRRPEQPITFGVGKQTVMFRRILCNDASVFIPHFVFDKMKMQANMISNNIYSLSPVSVAITLAALLITIIYYILKRRDLPPGPYGLPYFGYWPFIKDINFHLDLDRMKKKYGDIFSFTSTGRLYINLGTIKAVREAHITKSDCFGDRISDFNLLSNSFKDGVAFANGEPWKVIRKFFLPIMKERGTISIKNSMSGSLYDSIKSTVDDLKARKGEPFNIVDIMTLKCTSILRLTLFGDVGATDEQIRRFTELYLREMAILLPSNLFLSGAFAKYFILPLKSNYRALQKNHEQMENILREMIDYHKSTYDEENVRDIIDEYFKERDIRRKKGDPTAKYFTDRALIGTLTQFVGDGVFAVAAVINFTFKCLMEYPEEQEKIYKEIVEVVGLERHPTIEDKSKLTYLNAFIQETFRISDFFNFFPSQECVKETTLGGYRIPKGAITLLNFYTAHRDPEIYEEPEKFNPSRFIQTERKRKEELPMTFGVGKRACLGEGFTMMQVFLFLATIVQNFRLESPKIKDKNAYEIYTADKLSVCAHLRDPK</sequence>
<dbReference type="InterPro" id="IPR002401">
    <property type="entry name" value="Cyt_P450_E_grp-I"/>
</dbReference>
<dbReference type="PANTHER" id="PTHR24300">
    <property type="entry name" value="CYTOCHROME P450 508A4-RELATED"/>
    <property type="match status" value="1"/>
</dbReference>
<dbReference type="GO" id="GO:0006082">
    <property type="term" value="P:organic acid metabolic process"/>
    <property type="evidence" value="ECO:0007669"/>
    <property type="project" value="TreeGrafter"/>
</dbReference>
<dbReference type="PROSITE" id="PS00086">
    <property type="entry name" value="CYTOCHROME_P450"/>
    <property type="match status" value="1"/>
</dbReference>
<name>A0A8X6WUL5_9ARAC</name>
<comment type="cofactor">
    <cofactor evidence="1 14">
        <name>heme</name>
        <dbReference type="ChEBI" id="CHEBI:30413"/>
    </cofactor>
</comment>
<dbReference type="PRINTS" id="PR00385">
    <property type="entry name" value="P450"/>
</dbReference>
<dbReference type="Gene3D" id="1.10.630.10">
    <property type="entry name" value="Cytochrome P450"/>
    <property type="match status" value="2"/>
</dbReference>
<dbReference type="PANTHER" id="PTHR24300:SF403">
    <property type="entry name" value="CYTOCHROME P450 306A1"/>
    <property type="match status" value="1"/>
</dbReference>
<dbReference type="InterPro" id="IPR001128">
    <property type="entry name" value="Cyt_P450"/>
</dbReference>
<dbReference type="GO" id="GO:0006805">
    <property type="term" value="P:xenobiotic metabolic process"/>
    <property type="evidence" value="ECO:0007669"/>
    <property type="project" value="TreeGrafter"/>
</dbReference>
<gene>
    <name evidence="17" type="primary">CYP2B11</name>
    <name evidence="17" type="ORF">TNIN_295991</name>
</gene>
<comment type="caution">
    <text evidence="17">The sequence shown here is derived from an EMBL/GenBank/DDBJ whole genome shotgun (WGS) entry which is preliminary data.</text>
</comment>
<accession>A0A8X6WUL5</accession>
<evidence type="ECO:0000256" key="8">
    <source>
        <dbReference type="ARBA" id="ARBA00022824"/>
    </source>
</evidence>
<dbReference type="FunFam" id="1.10.630.10:FF:000238">
    <property type="entry name" value="Cytochrome P450 2A6"/>
    <property type="match status" value="1"/>
</dbReference>
<dbReference type="GO" id="GO:0005506">
    <property type="term" value="F:iron ion binding"/>
    <property type="evidence" value="ECO:0007669"/>
    <property type="project" value="InterPro"/>
</dbReference>
<keyword evidence="16" id="KW-0812">Transmembrane</keyword>
<evidence type="ECO:0000256" key="15">
    <source>
        <dbReference type="RuleBase" id="RU000461"/>
    </source>
</evidence>
<evidence type="ECO:0000256" key="16">
    <source>
        <dbReference type="SAM" id="Phobius"/>
    </source>
</evidence>
<comment type="function">
    <text evidence="2">May be involved in the metabolism of insect hormones and in the breakdown of synthetic insecticides.</text>
</comment>
<keyword evidence="18" id="KW-1185">Reference proteome</keyword>
<protein>
    <submittedName>
        <fullName evidence="17">Cytochrome P450 2B11</fullName>
    </submittedName>
</protein>
<evidence type="ECO:0000256" key="13">
    <source>
        <dbReference type="ARBA" id="ARBA00023136"/>
    </source>
</evidence>
<dbReference type="GO" id="GO:0005789">
    <property type="term" value="C:endoplasmic reticulum membrane"/>
    <property type="evidence" value="ECO:0007669"/>
    <property type="project" value="UniProtKB-SubCell"/>
</dbReference>
<evidence type="ECO:0000256" key="3">
    <source>
        <dbReference type="ARBA" id="ARBA00004174"/>
    </source>
</evidence>
<keyword evidence="16" id="KW-1133">Transmembrane helix</keyword>
<comment type="subcellular location">
    <subcellularLocation>
        <location evidence="4">Endoplasmic reticulum membrane</location>
        <topology evidence="4">Peripheral membrane protein</topology>
    </subcellularLocation>
    <subcellularLocation>
        <location evidence="3">Microsome membrane</location>
        <topology evidence="3">Peripheral membrane protein</topology>
    </subcellularLocation>
</comment>
<dbReference type="AlphaFoldDB" id="A0A8X6WUL5"/>
<evidence type="ECO:0000256" key="2">
    <source>
        <dbReference type="ARBA" id="ARBA00003690"/>
    </source>
</evidence>
<dbReference type="Proteomes" id="UP000886998">
    <property type="component" value="Unassembled WGS sequence"/>
</dbReference>
<dbReference type="InterPro" id="IPR050182">
    <property type="entry name" value="Cytochrome_P450_fam2"/>
</dbReference>
<evidence type="ECO:0000256" key="9">
    <source>
        <dbReference type="ARBA" id="ARBA00022848"/>
    </source>
</evidence>
<evidence type="ECO:0000256" key="10">
    <source>
        <dbReference type="ARBA" id="ARBA00023002"/>
    </source>
</evidence>
<dbReference type="GO" id="GO:0016712">
    <property type="term" value="F:oxidoreductase activity, acting on paired donors, with incorporation or reduction of molecular oxygen, reduced flavin or flavoprotein as one donor, and incorporation of one atom of oxygen"/>
    <property type="evidence" value="ECO:0007669"/>
    <property type="project" value="TreeGrafter"/>
</dbReference>
<evidence type="ECO:0000256" key="7">
    <source>
        <dbReference type="ARBA" id="ARBA00022723"/>
    </source>
</evidence>
<proteinExistence type="inferred from homology"/>
<keyword evidence="11 14" id="KW-0408">Iron</keyword>
<keyword evidence="8" id="KW-0256">Endoplasmic reticulum</keyword>
<evidence type="ECO:0000256" key="6">
    <source>
        <dbReference type="ARBA" id="ARBA00022617"/>
    </source>
</evidence>
<keyword evidence="6 14" id="KW-0349">Heme</keyword>
<keyword evidence="13 16" id="KW-0472">Membrane</keyword>
<dbReference type="PRINTS" id="PR00463">
    <property type="entry name" value="EP450I"/>
</dbReference>
<dbReference type="SUPFAM" id="SSF48264">
    <property type="entry name" value="Cytochrome P450"/>
    <property type="match status" value="2"/>
</dbReference>
<feature type="binding site" description="axial binding residue" evidence="14">
    <location>
        <position position="544"/>
    </location>
    <ligand>
        <name>heme</name>
        <dbReference type="ChEBI" id="CHEBI:30413"/>
    </ligand>
    <ligandPart>
        <name>Fe</name>
        <dbReference type="ChEBI" id="CHEBI:18248"/>
    </ligandPart>
</feature>
<organism evidence="17 18">
    <name type="scientific">Trichonephila inaurata madagascariensis</name>
    <dbReference type="NCBI Taxonomy" id="2747483"/>
    <lineage>
        <taxon>Eukaryota</taxon>
        <taxon>Metazoa</taxon>
        <taxon>Ecdysozoa</taxon>
        <taxon>Arthropoda</taxon>
        <taxon>Chelicerata</taxon>
        <taxon>Arachnida</taxon>
        <taxon>Araneae</taxon>
        <taxon>Araneomorphae</taxon>
        <taxon>Entelegynae</taxon>
        <taxon>Araneoidea</taxon>
        <taxon>Nephilidae</taxon>
        <taxon>Trichonephila</taxon>
        <taxon>Trichonephila inaurata</taxon>
    </lineage>
</organism>
<keyword evidence="12 15" id="KW-0503">Monooxygenase</keyword>
<dbReference type="Pfam" id="PF00067">
    <property type="entry name" value="p450"/>
    <property type="match status" value="2"/>
</dbReference>
<feature type="transmembrane region" description="Helical" evidence="16">
    <location>
        <begin position="105"/>
        <end position="129"/>
    </location>
</feature>